<evidence type="ECO:0000256" key="2">
    <source>
        <dbReference type="PROSITE-ProRule" id="PRU00235"/>
    </source>
</evidence>
<dbReference type="PRINTS" id="PR00633">
    <property type="entry name" value="RCCNDNSATION"/>
</dbReference>
<accession>A0A812QUS4</accession>
<sequence>MDPSRAKTTRAKGPSARRLTHLLTIGMLALQHTVPQAGFLHGLGSAAEIQPQRHLAARCRSATGDSPHSTRPDVVQSTRAWLREFVAGEGLCPWALASEAVILHSGHGPDSLQRCVADVLSAGRRLRAWTDGTKVPTTLTVFSHEDFSGRSGLKQFGKLWSEVATAVSKEALDLLAFHPLREDQGPGCRSSPLDPGHYTTRAPWPTLQLLRKEDLERARKEWNERNKESGPGAYGLLLRNKAHLRAMGNAELAARFASLRTGADEEKRFTPTEVWFPEDDAEAARRVVAVYQVAAGTKHSVALTTTGSVFTWGHGGHGRLGLGQAKVRGQNSYSAEFRPRLVTGLQGANVTYVAAGEAHTAAVDELGGLYTWGQGAFGRCGHGVGTDMPSPARVESLSGVSMSQVALGLMHSVAMSVKGQLYTWGKGAATGFDVGEVIPTPRQVKLESRDPVYQIAAGPLHTVVLMQKGDILCFGSGTEGRLPLRDYDESLVDFPLPTIFKPPELKWKGWAAEKSIQASQSQNRAASWWPSRMCCGSGSSAILTGTGEVPAGGMPHENLWLWGTKEIAAVGDRTDLEAMMEDDGTMQTIDKGGNCWLPVPLKTGVRNRTVRSVAMGYEHCLIVTADSLMYSWGNGSKGQLGTGSMMPADTPQFITSPTDVLHVAAGEEHSACLIEGGACFTWGHAAGGRLGLGSCLSDGEQLIPKRVVIAATELRVIRGVNCGSQHSALVTQDGKLLTFGTGWFGRLGHGDVKNEYVPALVPMSSHVKEVHCAMYHTCIVDSKDQLWVCGRDSSLCRDGQKHVLSPILFEPFQQEGEVRCVRSLAACEQHTLVATYRQDNPDDTELWVWGKNDRGQLGLPNASPVIDMYSKGRLHIPGYLSVFPVPNAFGLSCSGEFGHISRDCRALGRKSAETSSEGGVIAEIHVASSMKEAEADC</sequence>
<dbReference type="Proteomes" id="UP000604046">
    <property type="component" value="Unassembled WGS sequence"/>
</dbReference>
<keyword evidence="5" id="KW-1185">Reference proteome</keyword>
<dbReference type="EMBL" id="CAJNDS010002273">
    <property type="protein sequence ID" value="CAE7405178.1"/>
    <property type="molecule type" value="Genomic_DNA"/>
</dbReference>
<keyword evidence="1" id="KW-0677">Repeat</keyword>
<dbReference type="InterPro" id="IPR058923">
    <property type="entry name" value="RCC1-like_dom"/>
</dbReference>
<dbReference type="OrthoDB" id="8068875at2759"/>
<dbReference type="Pfam" id="PF13540">
    <property type="entry name" value="RCC1_2"/>
    <property type="match status" value="1"/>
</dbReference>
<proteinExistence type="predicted"/>
<evidence type="ECO:0000259" key="3">
    <source>
        <dbReference type="Pfam" id="PF25390"/>
    </source>
</evidence>
<protein>
    <submittedName>
        <fullName evidence="4">UVR8 protein</fullName>
    </submittedName>
</protein>
<evidence type="ECO:0000313" key="4">
    <source>
        <dbReference type="EMBL" id="CAE7405178.1"/>
    </source>
</evidence>
<dbReference type="SUPFAM" id="SSF50985">
    <property type="entry name" value="RCC1/BLIP-II"/>
    <property type="match status" value="2"/>
</dbReference>
<dbReference type="Pfam" id="PF07209">
    <property type="entry name" value="DUF1415"/>
    <property type="match status" value="1"/>
</dbReference>
<feature type="repeat" description="RCC1" evidence="2">
    <location>
        <begin position="677"/>
        <end position="733"/>
    </location>
</feature>
<dbReference type="PANTHER" id="PTHR22870:SF408">
    <property type="entry name" value="OS09G0560450 PROTEIN"/>
    <property type="match status" value="1"/>
</dbReference>
<comment type="caution">
    <text evidence="4">The sequence shown here is derived from an EMBL/GenBank/DDBJ whole genome shotgun (WGS) entry which is preliminary data.</text>
</comment>
<dbReference type="AlphaFoldDB" id="A0A812QUS4"/>
<feature type="repeat" description="RCC1" evidence="2">
    <location>
        <begin position="419"/>
        <end position="468"/>
    </location>
</feature>
<dbReference type="Gene3D" id="2.130.10.30">
    <property type="entry name" value="Regulator of chromosome condensation 1/beta-lactamase-inhibitor protein II"/>
    <property type="match status" value="2"/>
</dbReference>
<feature type="repeat" description="RCC1" evidence="2">
    <location>
        <begin position="734"/>
        <end position="783"/>
    </location>
</feature>
<dbReference type="PANTHER" id="PTHR22870">
    <property type="entry name" value="REGULATOR OF CHROMOSOME CONDENSATION"/>
    <property type="match status" value="1"/>
</dbReference>
<feature type="domain" description="RCC1-like" evidence="3">
    <location>
        <begin position="591"/>
        <end position="862"/>
    </location>
</feature>
<reference evidence="4" key="1">
    <citation type="submission" date="2021-02" db="EMBL/GenBank/DDBJ databases">
        <authorList>
            <person name="Dougan E. K."/>
            <person name="Rhodes N."/>
            <person name="Thang M."/>
            <person name="Chan C."/>
        </authorList>
    </citation>
    <scope>NUCLEOTIDE SEQUENCE</scope>
</reference>
<feature type="repeat" description="RCC1" evidence="2">
    <location>
        <begin position="627"/>
        <end position="676"/>
    </location>
</feature>
<dbReference type="PROSITE" id="PS00626">
    <property type="entry name" value="RCC1_2"/>
    <property type="match status" value="3"/>
</dbReference>
<feature type="repeat" description="RCC1" evidence="2">
    <location>
        <begin position="307"/>
        <end position="366"/>
    </location>
</feature>
<dbReference type="Pfam" id="PF25390">
    <property type="entry name" value="WD40_RLD"/>
    <property type="match status" value="1"/>
</dbReference>
<gene>
    <name evidence="4" type="primary">UVR8</name>
    <name evidence="4" type="ORF">SNAT2548_LOCUS22044</name>
</gene>
<evidence type="ECO:0000313" key="5">
    <source>
        <dbReference type="Proteomes" id="UP000604046"/>
    </source>
</evidence>
<feature type="repeat" description="RCC1" evidence="2">
    <location>
        <begin position="367"/>
        <end position="418"/>
    </location>
</feature>
<dbReference type="InterPro" id="IPR000408">
    <property type="entry name" value="Reg_chr_condens"/>
</dbReference>
<evidence type="ECO:0000256" key="1">
    <source>
        <dbReference type="ARBA" id="ARBA00022737"/>
    </source>
</evidence>
<dbReference type="Pfam" id="PF00415">
    <property type="entry name" value="RCC1"/>
    <property type="match status" value="2"/>
</dbReference>
<dbReference type="InterPro" id="IPR009091">
    <property type="entry name" value="RCC1/BLIP-II"/>
</dbReference>
<dbReference type="PROSITE" id="PS50012">
    <property type="entry name" value="RCC1_3"/>
    <property type="match status" value="6"/>
</dbReference>
<dbReference type="InterPro" id="IPR051210">
    <property type="entry name" value="Ub_ligase/GEF_domain"/>
</dbReference>
<dbReference type="InterPro" id="IPR009858">
    <property type="entry name" value="DUF1415"/>
</dbReference>
<organism evidence="4 5">
    <name type="scientific">Symbiodinium natans</name>
    <dbReference type="NCBI Taxonomy" id="878477"/>
    <lineage>
        <taxon>Eukaryota</taxon>
        <taxon>Sar</taxon>
        <taxon>Alveolata</taxon>
        <taxon>Dinophyceae</taxon>
        <taxon>Suessiales</taxon>
        <taxon>Symbiodiniaceae</taxon>
        <taxon>Symbiodinium</taxon>
    </lineage>
</organism>
<name>A0A812QUS4_9DINO</name>